<feature type="transmembrane region" description="Helical" evidence="1">
    <location>
        <begin position="113"/>
        <end position="131"/>
    </location>
</feature>
<feature type="transmembrane region" description="Helical" evidence="1">
    <location>
        <begin position="37"/>
        <end position="59"/>
    </location>
</feature>
<proteinExistence type="predicted"/>
<dbReference type="RefSeq" id="WP_160843516.1">
    <property type="nucleotide sequence ID" value="NZ_WVHT01000002.1"/>
</dbReference>
<name>A0A7K1Y8G5_9SPHI</name>
<dbReference type="InterPro" id="IPR025519">
    <property type="entry name" value="DUF4407"/>
</dbReference>
<dbReference type="Proteomes" id="UP000466586">
    <property type="component" value="Unassembled WGS sequence"/>
</dbReference>
<evidence type="ECO:0000256" key="1">
    <source>
        <dbReference type="SAM" id="Phobius"/>
    </source>
</evidence>
<dbReference type="Pfam" id="PF14362">
    <property type="entry name" value="DUF4407"/>
    <property type="match status" value="1"/>
</dbReference>
<organism evidence="2 3">
    <name type="scientific">Hufsiella arboris</name>
    <dbReference type="NCBI Taxonomy" id="2695275"/>
    <lineage>
        <taxon>Bacteria</taxon>
        <taxon>Pseudomonadati</taxon>
        <taxon>Bacteroidota</taxon>
        <taxon>Sphingobacteriia</taxon>
        <taxon>Sphingobacteriales</taxon>
        <taxon>Sphingobacteriaceae</taxon>
        <taxon>Hufsiella</taxon>
    </lineage>
</organism>
<reference evidence="2 3" key="1">
    <citation type="submission" date="2019-11" db="EMBL/GenBank/DDBJ databases">
        <title>Pedobacter sp. HMF7647 Genome sequencing and assembly.</title>
        <authorList>
            <person name="Kang H."/>
            <person name="Kim H."/>
            <person name="Joh K."/>
        </authorList>
    </citation>
    <scope>NUCLEOTIDE SEQUENCE [LARGE SCALE GENOMIC DNA]</scope>
    <source>
        <strain evidence="2 3">HMF7647</strain>
    </source>
</reference>
<gene>
    <name evidence="2" type="ORF">GS399_05085</name>
</gene>
<keyword evidence="1" id="KW-1133">Transmembrane helix</keyword>
<comment type="caution">
    <text evidence="2">The sequence shown here is derived from an EMBL/GenBank/DDBJ whole genome shotgun (WGS) entry which is preliminary data.</text>
</comment>
<dbReference type="AlphaFoldDB" id="A0A7K1Y8G5"/>
<evidence type="ECO:0000313" key="3">
    <source>
        <dbReference type="Proteomes" id="UP000466586"/>
    </source>
</evidence>
<sequence>MKPIERSTFFSKKVLLSLIGVDYELFERSGRSNAVQFAMTGIFVILILIISFLSVFYAFDLMFDKWHAELLLSLFFSVMFFNLYVFLIQTFSKESFPGFGGIKILNTSNLSRLGFVLLLGFLIAQPVRIFLLRSKLDVDIADFKAKLYQSFAEKNARLYSTEINNLHAKKQRFIMLGGETAEEEIIQVDKELTDINQTVEQANALAAATIDDSSFFIKRIELSNRYPQTTIITTLVLIIFLMPVALIYFVPTTSHYYKQKKENERSLILTNYGDFKIRYKRLFQEKYGLKDIQFYEHFDDPPFNSLKKSNGAYLNQDEFFERLTGHE</sequence>
<evidence type="ECO:0000313" key="2">
    <source>
        <dbReference type="EMBL" id="MXV50338.1"/>
    </source>
</evidence>
<feature type="transmembrane region" description="Helical" evidence="1">
    <location>
        <begin position="231"/>
        <end position="251"/>
    </location>
</feature>
<keyword evidence="3" id="KW-1185">Reference proteome</keyword>
<dbReference type="EMBL" id="WVHT01000002">
    <property type="protein sequence ID" value="MXV50338.1"/>
    <property type="molecule type" value="Genomic_DNA"/>
</dbReference>
<keyword evidence="1" id="KW-0812">Transmembrane</keyword>
<feature type="transmembrane region" description="Helical" evidence="1">
    <location>
        <begin position="71"/>
        <end position="92"/>
    </location>
</feature>
<keyword evidence="1" id="KW-0472">Membrane</keyword>
<protein>
    <submittedName>
        <fullName evidence="2">DUF4407 domain-containing protein</fullName>
    </submittedName>
</protein>
<accession>A0A7K1Y8G5</accession>